<reference evidence="1" key="1">
    <citation type="journal article" date="2021" name="bioRxiv">
        <title>Whole Genome Assembly and Annotation of Northern Wild Rice, Zizania palustris L., Supports a Whole Genome Duplication in the Zizania Genus.</title>
        <authorList>
            <person name="Haas M."/>
            <person name="Kono T."/>
            <person name="Macchietto M."/>
            <person name="Millas R."/>
            <person name="McGilp L."/>
            <person name="Shao M."/>
            <person name="Duquette J."/>
            <person name="Hirsch C.N."/>
            <person name="Kimball J."/>
        </authorList>
    </citation>
    <scope>NUCLEOTIDE SEQUENCE</scope>
    <source>
        <tissue evidence="1">Fresh leaf tissue</tissue>
    </source>
</reference>
<dbReference type="AlphaFoldDB" id="A0A8J5VSQ8"/>
<dbReference type="EMBL" id="JAAALK010000085">
    <property type="protein sequence ID" value="KAG8083207.1"/>
    <property type="molecule type" value="Genomic_DNA"/>
</dbReference>
<comment type="caution">
    <text evidence="1">The sequence shown here is derived from an EMBL/GenBank/DDBJ whole genome shotgun (WGS) entry which is preliminary data.</text>
</comment>
<sequence>MFSSPLIITYHLRAMRPTVFTMDPHLPPAIPLSSDNPRGRSKGGSAPFVFVRRPFLVFLPVYDWSPTQMIKWGINRGTPMDSYYEVWLDWTDDVPKRKLKIKLELQ</sequence>
<keyword evidence="2" id="KW-1185">Reference proteome</keyword>
<reference evidence="1" key="2">
    <citation type="submission" date="2021-02" db="EMBL/GenBank/DDBJ databases">
        <authorList>
            <person name="Kimball J.A."/>
            <person name="Haas M.W."/>
            <person name="Macchietto M."/>
            <person name="Kono T."/>
            <person name="Duquette J."/>
            <person name="Shao M."/>
        </authorList>
    </citation>
    <scope>NUCLEOTIDE SEQUENCE</scope>
    <source>
        <tissue evidence="1">Fresh leaf tissue</tissue>
    </source>
</reference>
<organism evidence="1 2">
    <name type="scientific">Zizania palustris</name>
    <name type="common">Northern wild rice</name>
    <dbReference type="NCBI Taxonomy" id="103762"/>
    <lineage>
        <taxon>Eukaryota</taxon>
        <taxon>Viridiplantae</taxon>
        <taxon>Streptophyta</taxon>
        <taxon>Embryophyta</taxon>
        <taxon>Tracheophyta</taxon>
        <taxon>Spermatophyta</taxon>
        <taxon>Magnoliopsida</taxon>
        <taxon>Liliopsida</taxon>
        <taxon>Poales</taxon>
        <taxon>Poaceae</taxon>
        <taxon>BOP clade</taxon>
        <taxon>Oryzoideae</taxon>
        <taxon>Oryzeae</taxon>
        <taxon>Zizaniinae</taxon>
        <taxon>Zizania</taxon>
    </lineage>
</organism>
<accession>A0A8J5VSQ8</accession>
<gene>
    <name evidence="1" type="ORF">GUJ93_ZPchr0015g6696</name>
</gene>
<protein>
    <submittedName>
        <fullName evidence="1">Uncharacterized protein</fullName>
    </submittedName>
</protein>
<evidence type="ECO:0000313" key="2">
    <source>
        <dbReference type="Proteomes" id="UP000729402"/>
    </source>
</evidence>
<proteinExistence type="predicted"/>
<evidence type="ECO:0000313" key="1">
    <source>
        <dbReference type="EMBL" id="KAG8083207.1"/>
    </source>
</evidence>
<name>A0A8J5VSQ8_ZIZPA</name>
<dbReference type="Proteomes" id="UP000729402">
    <property type="component" value="Unassembled WGS sequence"/>
</dbReference>